<sequence>MAALSTATTVVNTINVAFIVVDDYVVTGGLYRRFKLKASTMQLNLPPPPLINITFSGQPAISTGVVNLRVLLGSMDYVLVKHIQGEENHADISDNTDADGVISSGRRQRQLQVCEHAGQPLGCFLVEAGGSYEVVRHDDLQWGLSGGDLQNGGPAVGKRKKSPEEQRGGKEELADARRKRKRERKQQGREEKAGEVGKEKKRSRISRHREEKKSAMMAVVSATVEKSNVNEKDDNDGNDAPRREEKEANGQEMYAVQEGNEVENTAGEDATTPLQRVHLETPPSHSTPVPLEEKSKAGEGLVEKKAVSPPLVESRLPILKEKRHRHSRESLSRSSACGPDEMKSQDQTLEPQDGGKKEENQRKRNNSKRATHRGSGVTGTVLEGVDGAATSPRSRASTADTRKETHPPRVGIKTTTTDPFGNADENVGRNSPRKRLESGTSATVEAEKEVGNVHTDAHGSSHMSPNGWAPNESPALGFTSVNNTLSQDFSLDSSSITSSADYVY</sequence>
<comment type="caution">
    <text evidence="2">The sequence shown here is derived from an EMBL/GenBank/DDBJ whole genome shotgun (WGS) entry which is preliminary data.</text>
</comment>
<organism evidence="2 3">
    <name type="scientific">Trypanosoma cruzi</name>
    <dbReference type="NCBI Taxonomy" id="5693"/>
    <lineage>
        <taxon>Eukaryota</taxon>
        <taxon>Discoba</taxon>
        <taxon>Euglenozoa</taxon>
        <taxon>Kinetoplastea</taxon>
        <taxon>Metakinetoplastina</taxon>
        <taxon>Trypanosomatida</taxon>
        <taxon>Trypanosomatidae</taxon>
        <taxon>Trypanosoma</taxon>
        <taxon>Schizotrypanum</taxon>
    </lineage>
</organism>
<dbReference type="Proteomes" id="UP000583944">
    <property type="component" value="Unassembled WGS sequence"/>
</dbReference>
<evidence type="ECO:0000313" key="2">
    <source>
        <dbReference type="EMBL" id="KAF5226082.1"/>
    </source>
</evidence>
<feature type="compositionally biased region" description="Basic and acidic residues" evidence="1">
    <location>
        <begin position="162"/>
        <end position="176"/>
    </location>
</feature>
<dbReference type="AlphaFoldDB" id="A0A7J6YHI2"/>
<reference evidence="2 3" key="1">
    <citation type="journal article" date="2019" name="Genome Biol. Evol.">
        <title>Nanopore Sequencing Significantly Improves Genome Assembly of the Protozoan Parasite Trypanosoma cruzi.</title>
        <authorList>
            <person name="Diaz-Viraque F."/>
            <person name="Pita S."/>
            <person name="Greif G."/>
            <person name="de Souza R.C.M."/>
            <person name="Iraola G."/>
            <person name="Robello C."/>
        </authorList>
    </citation>
    <scope>NUCLEOTIDE SEQUENCE [LARGE SCALE GENOMIC DNA]</scope>
    <source>
        <strain evidence="2 3">Berenice</strain>
    </source>
</reference>
<proteinExistence type="predicted"/>
<feature type="compositionally biased region" description="Basic and acidic residues" evidence="1">
    <location>
        <begin position="185"/>
        <end position="198"/>
    </location>
</feature>
<feature type="compositionally biased region" description="Basic and acidic residues" evidence="1">
    <location>
        <begin position="239"/>
        <end position="249"/>
    </location>
</feature>
<feature type="region of interest" description="Disordered" evidence="1">
    <location>
        <begin position="144"/>
        <end position="443"/>
    </location>
</feature>
<dbReference type="EMBL" id="JABDHM010000003">
    <property type="protein sequence ID" value="KAF5226082.1"/>
    <property type="molecule type" value="Genomic_DNA"/>
</dbReference>
<name>A0A7J6YHI2_TRYCR</name>
<feature type="region of interest" description="Disordered" evidence="1">
    <location>
        <begin position="455"/>
        <end position="476"/>
    </location>
</feature>
<feature type="compositionally biased region" description="Low complexity" evidence="1">
    <location>
        <begin position="388"/>
        <end position="399"/>
    </location>
</feature>
<feature type="compositionally biased region" description="Basic residues" evidence="1">
    <location>
        <begin position="363"/>
        <end position="372"/>
    </location>
</feature>
<feature type="compositionally biased region" description="Basic and acidic residues" evidence="1">
    <location>
        <begin position="353"/>
        <end position="362"/>
    </location>
</feature>
<dbReference type="VEuPathDB" id="TriTrypDB:BCY84_01683"/>
<gene>
    <name evidence="2" type="ORF">ECC02_000643</name>
</gene>
<evidence type="ECO:0000256" key="1">
    <source>
        <dbReference type="SAM" id="MobiDB-lite"/>
    </source>
</evidence>
<dbReference type="VEuPathDB" id="TriTrypDB:ECC02_000643"/>
<feature type="compositionally biased region" description="Basic and acidic residues" evidence="1">
    <location>
        <begin position="291"/>
        <end position="306"/>
    </location>
</feature>
<accession>A0A7J6YHI2</accession>
<protein>
    <submittedName>
        <fullName evidence="2">Uncharacterized protein</fullName>
    </submittedName>
</protein>
<evidence type="ECO:0000313" key="3">
    <source>
        <dbReference type="Proteomes" id="UP000583944"/>
    </source>
</evidence>